<comment type="subcellular location">
    <subcellularLocation>
        <location evidence="3 17">Cytoplasm</location>
    </subcellularLocation>
</comment>
<evidence type="ECO:0000259" key="18">
    <source>
        <dbReference type="PROSITE" id="PS51387"/>
    </source>
</evidence>
<protein>
    <recommendedName>
        <fullName evidence="17">UDP-N-acetylenolpyruvoylglucosamine reductase</fullName>
        <ecNumber evidence="17">1.3.1.98</ecNumber>
    </recommendedName>
    <alternativeName>
        <fullName evidence="17">UDP-N-acetylmuramate dehydrogenase</fullName>
    </alternativeName>
</protein>
<dbReference type="OrthoDB" id="9804753at2"/>
<evidence type="ECO:0000256" key="14">
    <source>
        <dbReference type="ARBA" id="ARBA00023306"/>
    </source>
</evidence>
<dbReference type="Proteomes" id="UP000238176">
    <property type="component" value="Unassembled WGS sequence"/>
</dbReference>
<dbReference type="UniPathway" id="UPA00219"/>
<evidence type="ECO:0000256" key="16">
    <source>
        <dbReference type="ARBA" id="ARBA00048914"/>
    </source>
</evidence>
<keyword evidence="6 17" id="KW-0963">Cytoplasm</keyword>
<comment type="caution">
    <text evidence="19">The sequence shown here is derived from an EMBL/GenBank/DDBJ whole genome shotgun (WGS) entry which is preliminary data.</text>
</comment>
<dbReference type="SUPFAM" id="SSF56194">
    <property type="entry name" value="Uridine diphospho-N-Acetylenolpyruvylglucosamine reductase, MurB, C-terminal domain"/>
    <property type="match status" value="1"/>
</dbReference>
<dbReference type="GO" id="GO:0008762">
    <property type="term" value="F:UDP-N-acetylmuramate dehydrogenase activity"/>
    <property type="evidence" value="ECO:0007669"/>
    <property type="project" value="UniProtKB-UniRule"/>
</dbReference>
<dbReference type="InterPro" id="IPR036635">
    <property type="entry name" value="MurB_C_sf"/>
</dbReference>
<dbReference type="InterPro" id="IPR006094">
    <property type="entry name" value="Oxid_FAD_bind_N"/>
</dbReference>
<evidence type="ECO:0000256" key="5">
    <source>
        <dbReference type="ARBA" id="ARBA00010485"/>
    </source>
</evidence>
<dbReference type="GO" id="GO:0051301">
    <property type="term" value="P:cell division"/>
    <property type="evidence" value="ECO:0007669"/>
    <property type="project" value="UniProtKB-KW"/>
</dbReference>
<evidence type="ECO:0000256" key="9">
    <source>
        <dbReference type="ARBA" id="ARBA00022827"/>
    </source>
</evidence>
<keyword evidence="9 17" id="KW-0274">FAD</keyword>
<dbReference type="RefSeq" id="WP_106363167.1">
    <property type="nucleotide sequence ID" value="NZ_PVTJ01000002.1"/>
</dbReference>
<evidence type="ECO:0000256" key="4">
    <source>
        <dbReference type="ARBA" id="ARBA00004752"/>
    </source>
</evidence>
<evidence type="ECO:0000256" key="3">
    <source>
        <dbReference type="ARBA" id="ARBA00004496"/>
    </source>
</evidence>
<comment type="function">
    <text evidence="2 17">Cell wall formation.</text>
</comment>
<keyword evidence="7 17" id="KW-0132">Cell division</keyword>
<reference evidence="19 20" key="1">
    <citation type="submission" date="2018-03" db="EMBL/GenBank/DDBJ databases">
        <title>Genomic Encyclopedia of Type Strains, Phase III (KMG-III): the genomes of soil and plant-associated and newly described type strains.</title>
        <authorList>
            <person name="Whitman W."/>
        </authorList>
    </citation>
    <scope>NUCLEOTIDE SEQUENCE [LARGE SCALE GENOMIC DNA]</scope>
    <source>
        <strain evidence="19 20">CGMCC 4.7067</strain>
    </source>
</reference>
<dbReference type="Gene3D" id="3.30.465.10">
    <property type="match status" value="1"/>
</dbReference>
<dbReference type="InterPro" id="IPR036318">
    <property type="entry name" value="FAD-bd_PCMH-like_sf"/>
</dbReference>
<dbReference type="NCBIfam" id="NF010478">
    <property type="entry name" value="PRK13903.1"/>
    <property type="match status" value="1"/>
</dbReference>
<keyword evidence="10 17" id="KW-0521">NADP</keyword>
<dbReference type="GO" id="GO:0009252">
    <property type="term" value="P:peptidoglycan biosynthetic process"/>
    <property type="evidence" value="ECO:0007669"/>
    <property type="project" value="UniProtKB-UniRule"/>
</dbReference>
<keyword evidence="20" id="KW-1185">Reference proteome</keyword>
<keyword evidence="11 17" id="KW-0133">Cell shape</keyword>
<dbReference type="GO" id="GO:0071555">
    <property type="term" value="P:cell wall organization"/>
    <property type="evidence" value="ECO:0007669"/>
    <property type="project" value="UniProtKB-KW"/>
</dbReference>
<dbReference type="InterPro" id="IPR011601">
    <property type="entry name" value="MurB_C"/>
</dbReference>
<evidence type="ECO:0000256" key="8">
    <source>
        <dbReference type="ARBA" id="ARBA00022630"/>
    </source>
</evidence>
<comment type="similarity">
    <text evidence="5 17">Belongs to the MurB family.</text>
</comment>
<dbReference type="Pfam" id="PF01565">
    <property type="entry name" value="FAD_binding_4"/>
    <property type="match status" value="1"/>
</dbReference>
<keyword evidence="13 17" id="KW-0560">Oxidoreductase</keyword>
<organism evidence="19 20">
    <name type="scientific">Glycomyces artemisiae</name>
    <dbReference type="NCBI Taxonomy" id="1076443"/>
    <lineage>
        <taxon>Bacteria</taxon>
        <taxon>Bacillati</taxon>
        <taxon>Actinomycetota</taxon>
        <taxon>Actinomycetes</taxon>
        <taxon>Glycomycetales</taxon>
        <taxon>Glycomycetaceae</taxon>
        <taxon>Glycomyces</taxon>
    </lineage>
</organism>
<accession>A0A2T0USX2</accession>
<dbReference type="InterPro" id="IPR016166">
    <property type="entry name" value="FAD-bd_PCMH"/>
</dbReference>
<proteinExistence type="inferred from homology"/>
<dbReference type="PROSITE" id="PS51387">
    <property type="entry name" value="FAD_PCMH"/>
    <property type="match status" value="1"/>
</dbReference>
<dbReference type="PANTHER" id="PTHR21071">
    <property type="entry name" value="UDP-N-ACETYLENOLPYRUVOYLGLUCOSAMINE REDUCTASE"/>
    <property type="match status" value="1"/>
</dbReference>
<dbReference type="InterPro" id="IPR016169">
    <property type="entry name" value="FAD-bd_PCMH_sub2"/>
</dbReference>
<dbReference type="GO" id="GO:0005829">
    <property type="term" value="C:cytosol"/>
    <property type="evidence" value="ECO:0007669"/>
    <property type="project" value="TreeGrafter"/>
</dbReference>
<dbReference type="Gene3D" id="3.30.43.10">
    <property type="entry name" value="Uridine Diphospho-n-acetylenolpyruvylglucosamine Reductase, domain 2"/>
    <property type="match status" value="1"/>
</dbReference>
<dbReference type="AlphaFoldDB" id="A0A2T0USX2"/>
<evidence type="ECO:0000256" key="1">
    <source>
        <dbReference type="ARBA" id="ARBA00001974"/>
    </source>
</evidence>
<evidence type="ECO:0000256" key="11">
    <source>
        <dbReference type="ARBA" id="ARBA00022960"/>
    </source>
</evidence>
<feature type="active site" evidence="17">
    <location>
        <position position="340"/>
    </location>
</feature>
<evidence type="ECO:0000256" key="15">
    <source>
        <dbReference type="ARBA" id="ARBA00023316"/>
    </source>
</evidence>
<evidence type="ECO:0000256" key="7">
    <source>
        <dbReference type="ARBA" id="ARBA00022618"/>
    </source>
</evidence>
<dbReference type="Pfam" id="PF02873">
    <property type="entry name" value="MurB_C"/>
    <property type="match status" value="1"/>
</dbReference>
<comment type="pathway">
    <text evidence="4 17">Cell wall biogenesis; peptidoglycan biosynthesis.</text>
</comment>
<keyword evidence="15 17" id="KW-0961">Cell wall biogenesis/degradation</keyword>
<dbReference type="EMBL" id="PVTJ01000002">
    <property type="protein sequence ID" value="PRY61010.1"/>
    <property type="molecule type" value="Genomic_DNA"/>
</dbReference>
<keyword evidence="14 17" id="KW-0131">Cell cycle</keyword>
<dbReference type="PANTHER" id="PTHR21071:SF4">
    <property type="entry name" value="UDP-N-ACETYLENOLPYRUVOYLGLUCOSAMINE REDUCTASE"/>
    <property type="match status" value="1"/>
</dbReference>
<evidence type="ECO:0000313" key="19">
    <source>
        <dbReference type="EMBL" id="PRY61010.1"/>
    </source>
</evidence>
<evidence type="ECO:0000256" key="2">
    <source>
        <dbReference type="ARBA" id="ARBA00003921"/>
    </source>
</evidence>
<dbReference type="SUPFAM" id="SSF56176">
    <property type="entry name" value="FAD-binding/transporter-associated domain-like"/>
    <property type="match status" value="1"/>
</dbReference>
<feature type="active site" description="Proton donor" evidence="17">
    <location>
        <position position="242"/>
    </location>
</feature>
<evidence type="ECO:0000256" key="17">
    <source>
        <dbReference type="HAMAP-Rule" id="MF_00037"/>
    </source>
</evidence>
<dbReference type="EC" id="1.3.1.98" evidence="17"/>
<dbReference type="Gene3D" id="3.90.78.10">
    <property type="entry name" value="UDP-N-acetylenolpyruvoylglucosamine reductase, C-terminal domain"/>
    <property type="match status" value="1"/>
</dbReference>
<keyword evidence="8 17" id="KW-0285">Flavoprotein</keyword>
<keyword evidence="12 17" id="KW-0573">Peptidoglycan synthesis</keyword>
<comment type="cofactor">
    <cofactor evidence="1 17">
        <name>FAD</name>
        <dbReference type="ChEBI" id="CHEBI:57692"/>
    </cofactor>
</comment>
<evidence type="ECO:0000313" key="20">
    <source>
        <dbReference type="Proteomes" id="UP000238176"/>
    </source>
</evidence>
<gene>
    <name evidence="17" type="primary">murB</name>
    <name evidence="19" type="ORF">B0I28_102625</name>
</gene>
<comment type="catalytic activity">
    <reaction evidence="16 17">
        <text>UDP-N-acetyl-alpha-D-muramate + NADP(+) = UDP-N-acetyl-3-O-(1-carboxyvinyl)-alpha-D-glucosamine + NADPH + H(+)</text>
        <dbReference type="Rhea" id="RHEA:12248"/>
        <dbReference type="ChEBI" id="CHEBI:15378"/>
        <dbReference type="ChEBI" id="CHEBI:57783"/>
        <dbReference type="ChEBI" id="CHEBI:58349"/>
        <dbReference type="ChEBI" id="CHEBI:68483"/>
        <dbReference type="ChEBI" id="CHEBI:70757"/>
        <dbReference type="EC" id="1.3.1.98"/>
    </reaction>
</comment>
<evidence type="ECO:0000256" key="12">
    <source>
        <dbReference type="ARBA" id="ARBA00022984"/>
    </source>
</evidence>
<dbReference type="HAMAP" id="MF_00037">
    <property type="entry name" value="MurB"/>
    <property type="match status" value="1"/>
</dbReference>
<dbReference type="NCBIfam" id="TIGR00179">
    <property type="entry name" value="murB"/>
    <property type="match status" value="1"/>
</dbReference>
<feature type="active site" evidence="17">
    <location>
        <position position="165"/>
    </location>
</feature>
<name>A0A2T0USX2_9ACTN</name>
<feature type="domain" description="FAD-binding PCMH-type" evidence="18">
    <location>
        <begin position="24"/>
        <end position="225"/>
    </location>
</feature>
<dbReference type="InterPro" id="IPR016167">
    <property type="entry name" value="FAD-bd_PCMH_sub1"/>
</dbReference>
<evidence type="ECO:0000256" key="10">
    <source>
        <dbReference type="ARBA" id="ARBA00022857"/>
    </source>
</evidence>
<evidence type="ECO:0000256" key="6">
    <source>
        <dbReference type="ARBA" id="ARBA00022490"/>
    </source>
</evidence>
<sequence>MTHASPTPHAADRNLLSAYTTLRLGGPAKELVEVDSSEEAVEVLRAAQGPTLVLAGGSNVVIGDAGFDGTVVVLRGGGVEEFGERTVRVQAGQVWDDFVAWTVVNERSGVECLSGIPGSVGATPIQNVGAYGQEVAQTIESVRVWDREKDEIRDWTPAECGFAYRHSVFKHSDRYLVLSVDFALEASALSQPIAYAELAKRLGVDIGDRAPLAETRAAVIELRRGKGMVLDEADHDTWSAGSFFTNPIVGAHVLHDIAEKAGGEPPHWKTDDRQVKISAAWLIGAAGFEKGYGHGNVSLSTKHTLALTNRGGATTAELLALSSEVADKVETDFGIRLHPEPVMVNAERSAKRTGPTTDEIVAAIHEAREERMRSIEEALGWSDDSRRHDPNA</sequence>
<dbReference type="GO" id="GO:0008360">
    <property type="term" value="P:regulation of cell shape"/>
    <property type="evidence" value="ECO:0007669"/>
    <property type="project" value="UniProtKB-KW"/>
</dbReference>
<evidence type="ECO:0000256" key="13">
    <source>
        <dbReference type="ARBA" id="ARBA00023002"/>
    </source>
</evidence>
<dbReference type="InterPro" id="IPR003170">
    <property type="entry name" value="MurB"/>
</dbReference>
<dbReference type="GO" id="GO:0071949">
    <property type="term" value="F:FAD binding"/>
    <property type="evidence" value="ECO:0007669"/>
    <property type="project" value="InterPro"/>
</dbReference>